<dbReference type="InParanoid" id="A0A316V8U6"/>
<name>A0A316V8U6_9BASI</name>
<keyword evidence="3" id="KW-1185">Reference proteome</keyword>
<reference evidence="2 3" key="1">
    <citation type="journal article" date="2018" name="Mol. Biol. Evol.">
        <title>Broad Genomic Sampling Reveals a Smut Pathogenic Ancestry of the Fungal Clade Ustilaginomycotina.</title>
        <authorList>
            <person name="Kijpornyongpan T."/>
            <person name="Mondo S.J."/>
            <person name="Barry K."/>
            <person name="Sandor L."/>
            <person name="Lee J."/>
            <person name="Lipzen A."/>
            <person name="Pangilinan J."/>
            <person name="LaButti K."/>
            <person name="Hainaut M."/>
            <person name="Henrissat B."/>
            <person name="Grigoriev I.V."/>
            <person name="Spatafora J.W."/>
            <person name="Aime M.C."/>
        </authorList>
    </citation>
    <scope>NUCLEOTIDE SEQUENCE [LARGE SCALE GENOMIC DNA]</scope>
    <source>
        <strain evidence="2 3">MCA 3882</strain>
    </source>
</reference>
<dbReference type="GeneID" id="37024679"/>
<evidence type="ECO:0000313" key="2">
    <source>
        <dbReference type="EMBL" id="PWN32891.1"/>
    </source>
</evidence>
<organism evidence="2 3">
    <name type="scientific">Meira miltonrushii</name>
    <dbReference type="NCBI Taxonomy" id="1280837"/>
    <lineage>
        <taxon>Eukaryota</taxon>
        <taxon>Fungi</taxon>
        <taxon>Dikarya</taxon>
        <taxon>Basidiomycota</taxon>
        <taxon>Ustilaginomycotina</taxon>
        <taxon>Exobasidiomycetes</taxon>
        <taxon>Exobasidiales</taxon>
        <taxon>Brachybasidiaceae</taxon>
        <taxon>Meira</taxon>
    </lineage>
</organism>
<dbReference type="OrthoDB" id="5538558at2759"/>
<dbReference type="PANTHER" id="PTHR31793">
    <property type="entry name" value="4-HYDROXYBENZOYL-COA THIOESTERASE FAMILY MEMBER"/>
    <property type="match status" value="1"/>
</dbReference>
<dbReference type="InterPro" id="IPR050563">
    <property type="entry name" value="4-hydroxybenzoyl-CoA_TE"/>
</dbReference>
<dbReference type="SUPFAM" id="SSF54637">
    <property type="entry name" value="Thioesterase/thiol ester dehydrase-isomerase"/>
    <property type="match status" value="1"/>
</dbReference>
<dbReference type="Proteomes" id="UP000245771">
    <property type="component" value="Unassembled WGS sequence"/>
</dbReference>
<dbReference type="InterPro" id="IPR029069">
    <property type="entry name" value="HotDog_dom_sf"/>
</dbReference>
<dbReference type="PANTHER" id="PTHR31793:SF39">
    <property type="entry name" value="THIOESTERASE_THIOL ESTER DEHYDRASE-ISOMERASE"/>
    <property type="match status" value="1"/>
</dbReference>
<dbReference type="CDD" id="cd00586">
    <property type="entry name" value="4HBT"/>
    <property type="match status" value="1"/>
</dbReference>
<dbReference type="AlphaFoldDB" id="A0A316V8U6"/>
<dbReference type="RefSeq" id="XP_025353193.1">
    <property type="nucleotide sequence ID" value="XM_025502898.1"/>
</dbReference>
<dbReference type="Pfam" id="PF13279">
    <property type="entry name" value="4HBT_2"/>
    <property type="match status" value="1"/>
</dbReference>
<proteinExistence type="predicted"/>
<protein>
    <recommendedName>
        <fullName evidence="4">Thioesterase/thiol ester dehydrase-isomerase</fullName>
    </recommendedName>
</protein>
<dbReference type="GO" id="GO:0047617">
    <property type="term" value="F:fatty acyl-CoA hydrolase activity"/>
    <property type="evidence" value="ECO:0007669"/>
    <property type="project" value="TreeGrafter"/>
</dbReference>
<accession>A0A316V8U6</accession>
<sequence>MSQKAKEKAQQSAGPSQVGPGHLDEKEIADLIGKGKERLIKDGFHGASIWPQIIAWGDHDQFQHVNNVHFSKFIESNRMLFFSLVSKQMGEERHDDIVKGKGVGIILSSLAIRFRRPVLYPDTILVGRKPILPLEGGRFTIQTTLFSIAQQAEVASAEEIGVCYDYKALKKVDLPNDFKQALEDAAKNPGGPVKSRL</sequence>
<evidence type="ECO:0000256" key="1">
    <source>
        <dbReference type="SAM" id="MobiDB-lite"/>
    </source>
</evidence>
<evidence type="ECO:0008006" key="4">
    <source>
        <dbReference type="Google" id="ProtNLM"/>
    </source>
</evidence>
<feature type="region of interest" description="Disordered" evidence="1">
    <location>
        <begin position="1"/>
        <end position="24"/>
    </location>
</feature>
<gene>
    <name evidence="2" type="ORF">FA14DRAFT_79150</name>
</gene>
<evidence type="ECO:0000313" key="3">
    <source>
        <dbReference type="Proteomes" id="UP000245771"/>
    </source>
</evidence>
<dbReference type="Gene3D" id="3.10.129.10">
    <property type="entry name" value="Hotdog Thioesterase"/>
    <property type="match status" value="1"/>
</dbReference>
<dbReference type="EMBL" id="KZ819605">
    <property type="protein sequence ID" value="PWN32891.1"/>
    <property type="molecule type" value="Genomic_DNA"/>
</dbReference>